<sequence length="217" mass="24082">MKMFANRKEAGKLLAEELSEFKNNINVVIVTIPKGGVPVAYEIAQKLNLPLEVVLSKKIGHPTNKEYAIGAVTLDNEILTEAAENVSQQYINKEIEHIRDVLKALHKRYHGNMTPLELKNKIVILVDDGVATGNTLISSIALIAQQEPLKIIVGLPVAPQSAIDKIKNQALVDTVICLEIPQNFRAVGQFYQDFKPVDDIIVMDLLKKACDNYLQNC</sequence>
<dbReference type="EMBL" id="CP040749">
    <property type="protein sequence ID" value="QCX38740.1"/>
    <property type="molecule type" value="Genomic_DNA"/>
</dbReference>
<feature type="domain" description="Phosphoribosyltransferase" evidence="1">
    <location>
        <begin position="9"/>
        <end position="190"/>
    </location>
</feature>
<gene>
    <name evidence="2" type="ORF">FF125_09950</name>
</gene>
<organism evidence="2 3">
    <name type="scientific">Aureibaculum algae</name>
    <dbReference type="NCBI Taxonomy" id="2584122"/>
    <lineage>
        <taxon>Bacteria</taxon>
        <taxon>Pseudomonadati</taxon>
        <taxon>Bacteroidota</taxon>
        <taxon>Flavobacteriia</taxon>
        <taxon>Flavobacteriales</taxon>
        <taxon>Flavobacteriaceae</taxon>
        <taxon>Aureibaculum</taxon>
    </lineage>
</organism>
<dbReference type="Pfam" id="PF00156">
    <property type="entry name" value="Pribosyltran"/>
    <property type="match status" value="1"/>
</dbReference>
<dbReference type="OrthoDB" id="9810066at2"/>
<accession>A0A5B7TR11</accession>
<dbReference type="GO" id="GO:0016757">
    <property type="term" value="F:glycosyltransferase activity"/>
    <property type="evidence" value="ECO:0007669"/>
    <property type="project" value="UniProtKB-KW"/>
</dbReference>
<keyword evidence="2" id="KW-0808">Transferase</keyword>
<evidence type="ECO:0000313" key="2">
    <source>
        <dbReference type="EMBL" id="QCX38740.1"/>
    </source>
</evidence>
<dbReference type="KEGG" id="fbe:FF125_09950"/>
<proteinExistence type="predicted"/>
<dbReference type="CDD" id="cd06223">
    <property type="entry name" value="PRTases_typeI"/>
    <property type="match status" value="1"/>
</dbReference>
<dbReference type="Gene3D" id="3.30.1310.20">
    <property type="entry name" value="PRTase-like"/>
    <property type="match status" value="1"/>
</dbReference>
<keyword evidence="2" id="KW-0328">Glycosyltransferase</keyword>
<dbReference type="AlphaFoldDB" id="A0A5B7TR11"/>
<evidence type="ECO:0000259" key="1">
    <source>
        <dbReference type="Pfam" id="PF00156"/>
    </source>
</evidence>
<dbReference type="InterPro" id="IPR000836">
    <property type="entry name" value="PRTase_dom"/>
</dbReference>
<evidence type="ECO:0000313" key="3">
    <source>
        <dbReference type="Proteomes" id="UP000306229"/>
    </source>
</evidence>
<protein>
    <submittedName>
        <fullName evidence="2">Phosphoribosyltransferase</fullName>
    </submittedName>
</protein>
<dbReference type="Gene3D" id="3.40.50.2020">
    <property type="match status" value="1"/>
</dbReference>
<dbReference type="Proteomes" id="UP000306229">
    <property type="component" value="Chromosome"/>
</dbReference>
<keyword evidence="3" id="KW-1185">Reference proteome</keyword>
<dbReference type="SUPFAM" id="SSF53271">
    <property type="entry name" value="PRTase-like"/>
    <property type="match status" value="1"/>
</dbReference>
<dbReference type="InterPro" id="IPR029057">
    <property type="entry name" value="PRTase-like"/>
</dbReference>
<reference evidence="2 3" key="1">
    <citation type="submission" date="2019-05" db="EMBL/GenBank/DDBJ databases">
        <title>Algicella ahnfeltiae gen. nov., sp. nov., a novel marine bacterium of the family Flavobacteriaceae isolated from a red alga.</title>
        <authorList>
            <person name="Nedashkovskaya O.I."/>
            <person name="Kukhlevskiy A.D."/>
            <person name="Kim S.-G."/>
            <person name="Zhukova N.V."/>
            <person name="Mikhailov V.V."/>
        </authorList>
    </citation>
    <scope>NUCLEOTIDE SEQUENCE [LARGE SCALE GENOMIC DNA]</scope>
    <source>
        <strain evidence="2 3">10Alg115</strain>
    </source>
</reference>
<name>A0A5B7TR11_9FLAO</name>